<dbReference type="OrthoDB" id="4362at2759"/>
<dbReference type="PANTHER" id="PTHR33921:SF15">
    <property type="entry name" value="CALVIN CYCLE PROTEIN CP12-2, CHLOROPLASTIC"/>
    <property type="match status" value="1"/>
</dbReference>
<evidence type="ECO:0000259" key="1">
    <source>
        <dbReference type="SMART" id="SM01093"/>
    </source>
</evidence>
<organism evidence="2 3">
    <name type="scientific">Cyanidiococcus yangmingshanensis</name>
    <dbReference type="NCBI Taxonomy" id="2690220"/>
    <lineage>
        <taxon>Eukaryota</taxon>
        <taxon>Rhodophyta</taxon>
        <taxon>Bangiophyceae</taxon>
        <taxon>Cyanidiales</taxon>
        <taxon>Cyanidiaceae</taxon>
        <taxon>Cyanidiococcus</taxon>
    </lineage>
</organism>
<reference evidence="2 3" key="1">
    <citation type="journal article" date="2020" name="J. Phycol.">
        <title>Comparative genome analysis reveals Cyanidiococcus gen. nov., a new extremophilic red algal genus sister to Cyanidioschyzon (Cyanidioschyzonaceae, Rhodophyta).</title>
        <authorList>
            <person name="Liu S.-L."/>
            <person name="Chiang Y.-R."/>
            <person name="Yoon H.S."/>
            <person name="Fu H.-Y."/>
        </authorList>
    </citation>
    <scope>NUCLEOTIDE SEQUENCE [LARGE SCALE GENOMIC DNA]</scope>
    <source>
        <strain evidence="2 3">THAL066</strain>
    </source>
</reference>
<dbReference type="SMART" id="SM01093">
    <property type="entry name" value="CP12"/>
    <property type="match status" value="1"/>
</dbReference>
<evidence type="ECO:0000313" key="3">
    <source>
        <dbReference type="Proteomes" id="UP000530660"/>
    </source>
</evidence>
<protein>
    <recommendedName>
        <fullName evidence="1">CP12 domain-containing protein</fullName>
    </recommendedName>
</protein>
<gene>
    <name evidence="2" type="ORF">F1559_000838</name>
</gene>
<dbReference type="GO" id="GO:0080153">
    <property type="term" value="P:negative regulation of reductive pentose-phosphate cycle"/>
    <property type="evidence" value="ECO:0007669"/>
    <property type="project" value="TreeGrafter"/>
</dbReference>
<dbReference type="AlphaFoldDB" id="A0A7J7IC32"/>
<proteinExistence type="predicted"/>
<name>A0A7J7IC32_9RHOD</name>
<keyword evidence="3" id="KW-1185">Reference proteome</keyword>
<comment type="caution">
    <text evidence="2">The sequence shown here is derived from an EMBL/GenBank/DDBJ whole genome shotgun (WGS) entry which is preliminary data.</text>
</comment>
<dbReference type="GO" id="GO:0009507">
    <property type="term" value="C:chloroplast"/>
    <property type="evidence" value="ECO:0007669"/>
    <property type="project" value="TreeGrafter"/>
</dbReference>
<evidence type="ECO:0000313" key="2">
    <source>
        <dbReference type="EMBL" id="KAF6000663.1"/>
    </source>
</evidence>
<dbReference type="PANTHER" id="PTHR33921">
    <property type="entry name" value="CALVIN CYCLE PROTEIN CP12-2, CHLOROPLASTIC"/>
    <property type="match status" value="1"/>
</dbReference>
<feature type="domain" description="CP12" evidence="1">
    <location>
        <begin position="51"/>
        <end position="121"/>
    </location>
</feature>
<accession>A0A7J7IC32</accession>
<dbReference type="InterPro" id="IPR039314">
    <property type="entry name" value="CP12-like"/>
</dbReference>
<dbReference type="Pfam" id="PF02672">
    <property type="entry name" value="CP12"/>
    <property type="match status" value="1"/>
</dbReference>
<dbReference type="Proteomes" id="UP000530660">
    <property type="component" value="Unassembled WGS sequence"/>
</dbReference>
<sequence>MELAFVGAPLHSAKLSSASRSRARAASCVGRPHLVAGTRTLASLRMASESMNTRIDEAIKNAEDAARKYGKGSKEAKVAWDVVEELEAERSHQAAQRQSEDPLEQYCKEVPEADECRVYED</sequence>
<dbReference type="InterPro" id="IPR003823">
    <property type="entry name" value="CP12_dom"/>
</dbReference>
<dbReference type="EMBL" id="VWRR01000018">
    <property type="protein sequence ID" value="KAF6000663.1"/>
    <property type="molecule type" value="Genomic_DNA"/>
</dbReference>